<keyword evidence="5" id="KW-0249">Electron transport</keyword>
<feature type="transmembrane region" description="Helical" evidence="11">
    <location>
        <begin position="107"/>
        <end position="126"/>
    </location>
</feature>
<dbReference type="PANTHER" id="PTHR32361">
    <property type="entry name" value="FERRIC/CUPRIC REDUCTASE TRANSMEMBRANE COMPONENT"/>
    <property type="match status" value="1"/>
</dbReference>
<keyword evidence="7" id="KW-0560">Oxidoreductase</keyword>
<reference evidence="13 14" key="1">
    <citation type="submission" date="2016-04" db="EMBL/GenBank/DDBJ databases">
        <title>A degradative enzymes factory behind the ericoid mycorrhizal symbiosis.</title>
        <authorList>
            <consortium name="DOE Joint Genome Institute"/>
            <person name="Martino E."/>
            <person name="Morin E."/>
            <person name="Grelet G."/>
            <person name="Kuo A."/>
            <person name="Kohler A."/>
            <person name="Daghino S."/>
            <person name="Barry K."/>
            <person name="Choi C."/>
            <person name="Cichocki N."/>
            <person name="Clum A."/>
            <person name="Copeland A."/>
            <person name="Hainaut M."/>
            <person name="Haridas S."/>
            <person name="Labutti K."/>
            <person name="Lindquist E."/>
            <person name="Lipzen A."/>
            <person name="Khouja H.-R."/>
            <person name="Murat C."/>
            <person name="Ohm R."/>
            <person name="Olson A."/>
            <person name="Spatafora J."/>
            <person name="Veneault-Fourrey C."/>
            <person name="Henrissat B."/>
            <person name="Grigoriev I."/>
            <person name="Martin F."/>
            <person name="Perotto S."/>
        </authorList>
    </citation>
    <scope>NUCLEOTIDE SEQUENCE [LARGE SCALE GENOMIC DNA]</scope>
    <source>
        <strain evidence="13 14">E</strain>
    </source>
</reference>
<dbReference type="GO" id="GO:0005886">
    <property type="term" value="C:plasma membrane"/>
    <property type="evidence" value="ECO:0007669"/>
    <property type="project" value="TreeGrafter"/>
</dbReference>
<dbReference type="InterPro" id="IPR013112">
    <property type="entry name" value="FAD-bd_8"/>
</dbReference>
<dbReference type="CDD" id="cd06186">
    <property type="entry name" value="NOX_Duox_like_FAD_NADP"/>
    <property type="match status" value="1"/>
</dbReference>
<accession>A0A2J6T2V2</accession>
<dbReference type="PROSITE" id="PS51384">
    <property type="entry name" value="FAD_FR"/>
    <property type="match status" value="1"/>
</dbReference>
<dbReference type="RefSeq" id="XP_024734269.1">
    <property type="nucleotide sequence ID" value="XM_024885025.1"/>
</dbReference>
<evidence type="ECO:0000256" key="11">
    <source>
        <dbReference type="SAM" id="Phobius"/>
    </source>
</evidence>
<dbReference type="OrthoDB" id="3944240at2759"/>
<dbReference type="InterPro" id="IPR039261">
    <property type="entry name" value="FNR_nucleotide-bd"/>
</dbReference>
<dbReference type="GO" id="GO:0006826">
    <property type="term" value="P:iron ion transport"/>
    <property type="evidence" value="ECO:0007669"/>
    <property type="project" value="TreeGrafter"/>
</dbReference>
<evidence type="ECO:0000256" key="7">
    <source>
        <dbReference type="ARBA" id="ARBA00023002"/>
    </source>
</evidence>
<dbReference type="InParanoid" id="A0A2J6T2V2"/>
<evidence type="ECO:0000256" key="1">
    <source>
        <dbReference type="ARBA" id="ARBA00004141"/>
    </source>
</evidence>
<evidence type="ECO:0000256" key="10">
    <source>
        <dbReference type="ARBA" id="ARBA00023180"/>
    </source>
</evidence>
<evidence type="ECO:0000256" key="8">
    <source>
        <dbReference type="ARBA" id="ARBA00023065"/>
    </source>
</evidence>
<sequence length="636" mass="70323">MDMSNGTDPRMDLLMTILDDTELQVIANFYARRYWYGVIVVIGLTALLNMAVRLRSRSRMRSAAASRVKQATPPRCCGRMLDAITSAFRKLIYPQISPTRHSNLLKVPPLGIIVLLFIYLAFVLTLEFVNQDIPGDQHRQAIGVRAGWLTITQLPLLILLSGKVNIIGLITGVGYERLNVLHRWVARTMLLTATLHMGYQQALWNSLGLLQLEWNTDTCPPTGIKAYAFLLWLNLSTLAPIRNLWYEFFVIQHILTFFGLIICIMLHLPSTALFSRIYVWIPIGIYLFERTLRTLRYAYNNLRPGRATLIQLNGGVTKVIVSTRQLKNWSPGSFVLLSLPRFGLGQSHPATVASIPSSHEGKLVFILRAHRGFTSRIHANESTISLHGGSASSESPQDSKSTHLVLIDGPYGGTQLDFASYNSVLLIAGSTGVTFTLPVLLDLAWRAEKQKPAVKHVTFIWAVKTSACTSWIDSELKHAGGELQKAGIELGVRIFVTADEEFAEVDEGKPSSAEACHCEKGNEECSCISPFPKLPPDTKSNPLAEQVKTQERTNEAVEETPRLELPYYASRCSVTTIQSGRPDLKGIIKEAQGKADGEIGVAVCGPVELTAETRRVVAGLEGKGGSIYLHAESFGW</sequence>
<evidence type="ECO:0000313" key="13">
    <source>
        <dbReference type="EMBL" id="PMD57365.1"/>
    </source>
</evidence>
<feature type="transmembrane region" description="Helical" evidence="11">
    <location>
        <begin position="146"/>
        <end position="172"/>
    </location>
</feature>
<dbReference type="SUPFAM" id="SSF52343">
    <property type="entry name" value="Ferredoxin reductase-like, C-terminal NADP-linked domain"/>
    <property type="match status" value="1"/>
</dbReference>
<dbReference type="Gene3D" id="3.40.50.80">
    <property type="entry name" value="Nucleotide-binding domain of ferredoxin-NADP reductase (FNR) module"/>
    <property type="match status" value="1"/>
</dbReference>
<dbReference type="SFLD" id="SFLDS00052">
    <property type="entry name" value="Ferric_Reductase_Domain"/>
    <property type="match status" value="1"/>
</dbReference>
<evidence type="ECO:0000256" key="5">
    <source>
        <dbReference type="ARBA" id="ARBA00022982"/>
    </source>
</evidence>
<dbReference type="InterPro" id="IPR013130">
    <property type="entry name" value="Fe3_Rdtase_TM_dom"/>
</dbReference>
<name>A0A2J6T2V2_9HELO</name>
<keyword evidence="14" id="KW-1185">Reference proteome</keyword>
<dbReference type="InterPro" id="IPR017927">
    <property type="entry name" value="FAD-bd_FR_type"/>
</dbReference>
<evidence type="ECO:0000256" key="2">
    <source>
        <dbReference type="ARBA" id="ARBA00006278"/>
    </source>
</evidence>
<dbReference type="Pfam" id="PF08022">
    <property type="entry name" value="FAD_binding_8"/>
    <property type="match status" value="1"/>
</dbReference>
<evidence type="ECO:0000256" key="9">
    <source>
        <dbReference type="ARBA" id="ARBA00023136"/>
    </source>
</evidence>
<feature type="domain" description="FAD-binding FR-type" evidence="12">
    <location>
        <begin position="267"/>
        <end position="417"/>
    </location>
</feature>
<evidence type="ECO:0000256" key="4">
    <source>
        <dbReference type="ARBA" id="ARBA00022692"/>
    </source>
</evidence>
<evidence type="ECO:0000313" key="14">
    <source>
        <dbReference type="Proteomes" id="UP000235371"/>
    </source>
</evidence>
<dbReference type="InterPro" id="IPR051410">
    <property type="entry name" value="Ferric/Cupric_Reductase"/>
</dbReference>
<feature type="transmembrane region" description="Helical" evidence="11">
    <location>
        <begin position="184"/>
        <end position="204"/>
    </location>
</feature>
<evidence type="ECO:0000256" key="6">
    <source>
        <dbReference type="ARBA" id="ARBA00022989"/>
    </source>
</evidence>
<evidence type="ECO:0000259" key="12">
    <source>
        <dbReference type="PROSITE" id="PS51384"/>
    </source>
</evidence>
<keyword evidence="3" id="KW-0813">Transport</keyword>
<comment type="subcellular location">
    <subcellularLocation>
        <location evidence="1">Membrane</location>
        <topology evidence="1">Multi-pass membrane protein</topology>
    </subcellularLocation>
</comment>
<feature type="transmembrane region" description="Helical" evidence="11">
    <location>
        <begin position="224"/>
        <end position="241"/>
    </location>
</feature>
<dbReference type="Pfam" id="PF08030">
    <property type="entry name" value="NAD_binding_6"/>
    <property type="match status" value="1"/>
</dbReference>
<dbReference type="AlphaFoldDB" id="A0A2J6T2V2"/>
<feature type="transmembrane region" description="Helical" evidence="11">
    <location>
        <begin position="34"/>
        <end position="52"/>
    </location>
</feature>
<gene>
    <name evidence="13" type="ORF">K444DRAFT_644925</name>
</gene>
<dbReference type="EMBL" id="KZ613847">
    <property type="protein sequence ID" value="PMD57365.1"/>
    <property type="molecule type" value="Genomic_DNA"/>
</dbReference>
<keyword evidence="9 11" id="KW-0472">Membrane</keyword>
<keyword evidence="8" id="KW-0406">Ion transport</keyword>
<dbReference type="GO" id="GO:0015677">
    <property type="term" value="P:copper ion import"/>
    <property type="evidence" value="ECO:0007669"/>
    <property type="project" value="TreeGrafter"/>
</dbReference>
<dbReference type="GO" id="GO:0000293">
    <property type="term" value="F:ferric-chelate reductase activity"/>
    <property type="evidence" value="ECO:0007669"/>
    <property type="project" value="UniProtKB-ARBA"/>
</dbReference>
<keyword evidence="10" id="KW-0325">Glycoprotein</keyword>
<dbReference type="Proteomes" id="UP000235371">
    <property type="component" value="Unassembled WGS sequence"/>
</dbReference>
<comment type="similarity">
    <text evidence="2">Belongs to the ferric reductase (FRE) family.</text>
</comment>
<dbReference type="STRING" id="1095630.A0A2J6T2V2"/>
<dbReference type="GO" id="GO:0006879">
    <property type="term" value="P:intracellular iron ion homeostasis"/>
    <property type="evidence" value="ECO:0007669"/>
    <property type="project" value="TreeGrafter"/>
</dbReference>
<protein>
    <submittedName>
        <fullName evidence="13">Putative FRE ferric reductase-like transmembrane component</fullName>
    </submittedName>
</protein>
<evidence type="ECO:0000256" key="3">
    <source>
        <dbReference type="ARBA" id="ARBA00022448"/>
    </source>
</evidence>
<organism evidence="13 14">
    <name type="scientific">Hyaloscypha bicolor E</name>
    <dbReference type="NCBI Taxonomy" id="1095630"/>
    <lineage>
        <taxon>Eukaryota</taxon>
        <taxon>Fungi</taxon>
        <taxon>Dikarya</taxon>
        <taxon>Ascomycota</taxon>
        <taxon>Pezizomycotina</taxon>
        <taxon>Leotiomycetes</taxon>
        <taxon>Helotiales</taxon>
        <taxon>Hyaloscyphaceae</taxon>
        <taxon>Hyaloscypha</taxon>
        <taxon>Hyaloscypha bicolor</taxon>
    </lineage>
</organism>
<dbReference type="GeneID" id="36593102"/>
<proteinExistence type="inferred from homology"/>
<keyword evidence="6 11" id="KW-1133">Transmembrane helix</keyword>
<dbReference type="PANTHER" id="PTHR32361:SF9">
    <property type="entry name" value="FERRIC REDUCTASE TRANSMEMBRANE COMPONENT 3-RELATED"/>
    <property type="match status" value="1"/>
</dbReference>
<dbReference type="SFLD" id="SFLDG01168">
    <property type="entry name" value="Ferric_reductase_subgroup_(FRE"/>
    <property type="match status" value="1"/>
</dbReference>
<dbReference type="InterPro" id="IPR013121">
    <property type="entry name" value="Fe_red_NAD-bd_6"/>
</dbReference>
<keyword evidence="4 11" id="KW-0812">Transmembrane</keyword>
<dbReference type="Pfam" id="PF01794">
    <property type="entry name" value="Ferric_reduct"/>
    <property type="match status" value="1"/>
</dbReference>